<proteinExistence type="predicted"/>
<dbReference type="RefSeq" id="WP_191075177.1">
    <property type="nucleotide sequence ID" value="NZ_JBHSVY010000001.1"/>
</dbReference>
<keyword evidence="1" id="KW-1133">Transmembrane helix</keyword>
<comment type="caution">
    <text evidence="2">The sequence shown here is derived from an EMBL/GenBank/DDBJ whole genome shotgun (WGS) entry which is preliminary data.</text>
</comment>
<dbReference type="EMBL" id="JACTAG010000001">
    <property type="protein sequence ID" value="MBD3663520.1"/>
    <property type="molecule type" value="Genomic_DNA"/>
</dbReference>
<keyword evidence="1" id="KW-0812">Transmembrane</keyword>
<feature type="transmembrane region" description="Helical" evidence="1">
    <location>
        <begin position="58"/>
        <end position="75"/>
    </location>
</feature>
<evidence type="ECO:0000256" key="1">
    <source>
        <dbReference type="SAM" id="Phobius"/>
    </source>
</evidence>
<accession>A0A927HFR7</accession>
<dbReference type="Proteomes" id="UP000635142">
    <property type="component" value="Unassembled WGS sequence"/>
</dbReference>
<keyword evidence="1" id="KW-0472">Membrane</keyword>
<evidence type="ECO:0000313" key="2">
    <source>
        <dbReference type="EMBL" id="MBD3663520.1"/>
    </source>
</evidence>
<organism evidence="2 3">
    <name type="scientific">Sulfitobacter aestuariivivens</name>
    <dbReference type="NCBI Taxonomy" id="2766981"/>
    <lineage>
        <taxon>Bacteria</taxon>
        <taxon>Pseudomonadati</taxon>
        <taxon>Pseudomonadota</taxon>
        <taxon>Alphaproteobacteria</taxon>
        <taxon>Rhodobacterales</taxon>
        <taxon>Roseobacteraceae</taxon>
        <taxon>Sulfitobacter</taxon>
    </lineage>
</organism>
<gene>
    <name evidence="2" type="ORF">H9Q16_06275</name>
</gene>
<name>A0A927HFR7_9RHOB</name>
<reference evidence="2" key="1">
    <citation type="submission" date="2020-08" db="EMBL/GenBank/DDBJ databases">
        <title>Sulfitobacter aestuariivivens sp. nov., isolated from a tidal flat.</title>
        <authorList>
            <person name="Park S."/>
            <person name="Yoon J.-H."/>
        </authorList>
    </citation>
    <scope>NUCLEOTIDE SEQUENCE</scope>
    <source>
        <strain evidence="2">TSTF-M16</strain>
    </source>
</reference>
<dbReference type="AlphaFoldDB" id="A0A927HFR7"/>
<protein>
    <submittedName>
        <fullName evidence="2">DNA repair protein</fullName>
    </submittedName>
</protein>
<sequence>MRNITNILQFVMQRLAVVVFVAAALALLVATAMAAFGNWAWISIPMQYQGAPVENAGMYAQIGLTALAISLCFFLPSSSRVMQLENSHRQFSVGMQDVARAYAAVHAADRKQNFQLSSEFDAVRERLAYLRDHPDLSTLEPKVLEIAAQMSHMSAELAEVYSDDKISRARSFLEQRQEEIDLFNSRLDQAKGISTEMKQWVHEVELEESVCAAQLERLREEMATILPELGIEKTVQTLDIELDQGSETDEDEIGFAAQENTVIEMSQKAAE</sequence>
<evidence type="ECO:0000313" key="3">
    <source>
        <dbReference type="Proteomes" id="UP000635142"/>
    </source>
</evidence>
<keyword evidence="3" id="KW-1185">Reference proteome</keyword>